<dbReference type="EMBL" id="CDOI01000145">
    <property type="protein sequence ID" value="CEN46376.1"/>
    <property type="molecule type" value="Genomic_DNA"/>
</dbReference>
<name>A0A0B7I335_9FLAO</name>
<evidence type="ECO:0000313" key="2">
    <source>
        <dbReference type="Proteomes" id="UP000045051"/>
    </source>
</evidence>
<sequence length="54" mass="6429">MYRYFRIRQLKKQKSLIRFESDFYFKEGGRPELTNSAAPLKNKKLQSTMIGVLT</sequence>
<keyword evidence="2" id="KW-1185">Reference proteome</keyword>
<dbReference type="AlphaFoldDB" id="A0A0B7I335"/>
<proteinExistence type="predicted"/>
<accession>A0A0B7I335</accession>
<gene>
    <name evidence="1" type="ORF">CCAND38_340001</name>
</gene>
<evidence type="ECO:0000313" key="1">
    <source>
        <dbReference type="EMBL" id="CEN46376.1"/>
    </source>
</evidence>
<dbReference type="Proteomes" id="UP000045051">
    <property type="component" value="Unassembled WGS sequence"/>
</dbReference>
<organism evidence="1 2">
    <name type="scientific">Capnocytophaga canis</name>
    <dbReference type="NCBI Taxonomy" id="1848903"/>
    <lineage>
        <taxon>Bacteria</taxon>
        <taxon>Pseudomonadati</taxon>
        <taxon>Bacteroidota</taxon>
        <taxon>Flavobacteriia</taxon>
        <taxon>Flavobacteriales</taxon>
        <taxon>Flavobacteriaceae</taxon>
        <taxon>Capnocytophaga</taxon>
    </lineage>
</organism>
<protein>
    <submittedName>
        <fullName evidence="1">Uncharacterized protein</fullName>
    </submittedName>
</protein>
<reference evidence="1 2" key="1">
    <citation type="submission" date="2015-01" db="EMBL/GenBank/DDBJ databases">
        <authorList>
            <person name="Xiang T."/>
            <person name="Song Y."/>
            <person name="Huang L."/>
            <person name="Wang B."/>
            <person name="Wu P."/>
        </authorList>
    </citation>
    <scope>NUCLEOTIDE SEQUENCE [LARGE SCALE GENOMIC DNA]</scope>
    <source>
        <strain evidence="1 2">CcD38</strain>
    </source>
</reference>